<evidence type="ECO:0000259" key="1">
    <source>
        <dbReference type="Pfam" id="PF13302"/>
    </source>
</evidence>
<protein>
    <submittedName>
        <fullName evidence="2">GNAT family N-acetyltransferase</fullName>
    </submittedName>
</protein>
<keyword evidence="3" id="KW-1185">Reference proteome</keyword>
<dbReference type="Pfam" id="PF13302">
    <property type="entry name" value="Acetyltransf_3"/>
    <property type="match status" value="1"/>
</dbReference>
<comment type="caution">
    <text evidence="2">The sequence shown here is derived from an EMBL/GenBank/DDBJ whole genome shotgun (WGS) entry which is preliminary data.</text>
</comment>
<dbReference type="SUPFAM" id="SSF55729">
    <property type="entry name" value="Acyl-CoA N-acyltransferases (Nat)"/>
    <property type="match status" value="1"/>
</dbReference>
<sequence>MENWLQETILEGEKVKLIPLQKSHRNELLEVTSDGKLWELWFTSVPSAETIDQYISKAMEEKTAQSSLPFVIMDKSSQKIVGCTRFCNAALIHRRLEIGYTWYAKSAQRTGINTECKYLMLQYAFEHLNCIAVQFKTDWFNLPSRNAISRLGAKQDGVLRNDRLNADGTYRDTVVFSIIKQEWHGVKKNLKYKMEHYRNLGSTTA</sequence>
<accession>A0ABR9AKJ7</accession>
<dbReference type="EMBL" id="JACYTQ010000002">
    <property type="protein sequence ID" value="MBD8488841.1"/>
    <property type="molecule type" value="Genomic_DNA"/>
</dbReference>
<gene>
    <name evidence="2" type="ORF">IFO69_08805</name>
</gene>
<organism evidence="2 3">
    <name type="scientific">Echinicola arenosa</name>
    <dbReference type="NCBI Taxonomy" id="2774144"/>
    <lineage>
        <taxon>Bacteria</taxon>
        <taxon>Pseudomonadati</taxon>
        <taxon>Bacteroidota</taxon>
        <taxon>Cytophagia</taxon>
        <taxon>Cytophagales</taxon>
        <taxon>Cyclobacteriaceae</taxon>
        <taxon>Echinicola</taxon>
    </lineage>
</organism>
<dbReference type="PANTHER" id="PTHR43610">
    <property type="entry name" value="BLL6696 PROTEIN"/>
    <property type="match status" value="1"/>
</dbReference>
<dbReference type="Proteomes" id="UP000647133">
    <property type="component" value="Unassembled WGS sequence"/>
</dbReference>
<dbReference type="Gene3D" id="3.40.630.30">
    <property type="match status" value="1"/>
</dbReference>
<reference evidence="2 3" key="1">
    <citation type="submission" date="2020-09" db="EMBL/GenBank/DDBJ databases">
        <title>Echinicola sp. CAU 1574 isolated from sand of Sido Beach.</title>
        <authorList>
            <person name="Kim W."/>
        </authorList>
    </citation>
    <scope>NUCLEOTIDE SEQUENCE [LARGE SCALE GENOMIC DNA]</scope>
    <source>
        <strain evidence="2 3">CAU 1574</strain>
    </source>
</reference>
<evidence type="ECO:0000313" key="2">
    <source>
        <dbReference type="EMBL" id="MBD8488841.1"/>
    </source>
</evidence>
<dbReference type="InterPro" id="IPR000182">
    <property type="entry name" value="GNAT_dom"/>
</dbReference>
<dbReference type="InterPro" id="IPR016181">
    <property type="entry name" value="Acyl_CoA_acyltransferase"/>
</dbReference>
<proteinExistence type="predicted"/>
<dbReference type="PANTHER" id="PTHR43610:SF1">
    <property type="entry name" value="N-ACETYLTRANSFERASE DOMAIN-CONTAINING PROTEIN"/>
    <property type="match status" value="1"/>
</dbReference>
<dbReference type="RefSeq" id="WP_192009690.1">
    <property type="nucleotide sequence ID" value="NZ_JACYTQ010000002.1"/>
</dbReference>
<evidence type="ECO:0000313" key="3">
    <source>
        <dbReference type="Proteomes" id="UP000647133"/>
    </source>
</evidence>
<name>A0ABR9AKJ7_9BACT</name>
<feature type="domain" description="N-acetyltransferase" evidence="1">
    <location>
        <begin position="15"/>
        <end position="154"/>
    </location>
</feature>